<evidence type="ECO:0000256" key="3">
    <source>
        <dbReference type="ARBA" id="ARBA00023163"/>
    </source>
</evidence>
<dbReference type="SUPFAM" id="SSF46894">
    <property type="entry name" value="C-terminal effector domain of the bipartite response regulators"/>
    <property type="match status" value="1"/>
</dbReference>
<evidence type="ECO:0000256" key="2">
    <source>
        <dbReference type="ARBA" id="ARBA00023125"/>
    </source>
</evidence>
<dbReference type="Gene3D" id="1.10.10.10">
    <property type="entry name" value="Winged helix-like DNA-binding domain superfamily/Winged helix DNA-binding domain"/>
    <property type="match status" value="1"/>
</dbReference>
<dbReference type="InterPro" id="IPR000792">
    <property type="entry name" value="Tscrpt_reg_LuxR_C"/>
</dbReference>
<keyword evidence="3" id="KW-0804">Transcription</keyword>
<sequence>MDLERLAANSNPIYRAWHNIPGFFARKSVAQQRYELDQFIASTFSSGPCYYYVLDFLNLDKPMMVSPSIQDILGVDPQAATVQSLIERGHPEDVPFAAKAEETAFFILKNHIGMDQAKNYKISYSGRMRVADGSYRLFNHQAIILDTDEHYGVARTLGIHTDITHLVSASNYKLSLLNLFGGESYSNIDVFNNPQQCVGTPSLFTQREMEIVRLLADGKTSADVARLLNISPHTVKNHRKNILKKSDCKTTGQLVSRCISEGLI</sequence>
<evidence type="ECO:0000313" key="5">
    <source>
        <dbReference type="EMBL" id="MCQ3828984.1"/>
    </source>
</evidence>
<proteinExistence type="predicted"/>
<dbReference type="PANTHER" id="PTHR44688:SF16">
    <property type="entry name" value="DNA-BINDING TRANSCRIPTIONAL ACTIVATOR DEVR_DOSR"/>
    <property type="match status" value="1"/>
</dbReference>
<feature type="domain" description="HTH luxR-type" evidence="4">
    <location>
        <begin position="197"/>
        <end position="262"/>
    </location>
</feature>
<evidence type="ECO:0000313" key="6">
    <source>
        <dbReference type="Proteomes" id="UP001205566"/>
    </source>
</evidence>
<dbReference type="PRINTS" id="PR00038">
    <property type="entry name" value="HTHLUXR"/>
</dbReference>
<dbReference type="PANTHER" id="PTHR44688">
    <property type="entry name" value="DNA-BINDING TRANSCRIPTIONAL ACTIVATOR DEVR_DOSR"/>
    <property type="match status" value="1"/>
</dbReference>
<evidence type="ECO:0000256" key="1">
    <source>
        <dbReference type="ARBA" id="ARBA00023015"/>
    </source>
</evidence>
<protein>
    <submittedName>
        <fullName evidence="5">Helix-turn-helix domain-containing protein</fullName>
    </submittedName>
</protein>
<dbReference type="SUPFAM" id="SSF55785">
    <property type="entry name" value="PYP-like sensor domain (PAS domain)"/>
    <property type="match status" value="1"/>
</dbReference>
<keyword evidence="6" id="KW-1185">Reference proteome</keyword>
<dbReference type="PROSITE" id="PS50043">
    <property type="entry name" value="HTH_LUXR_2"/>
    <property type="match status" value="1"/>
</dbReference>
<keyword evidence="2" id="KW-0238">DNA-binding</keyword>
<accession>A0ABT1NYL6</accession>
<gene>
    <name evidence="5" type="ORF">HXX02_05975</name>
</gene>
<dbReference type="InterPro" id="IPR035965">
    <property type="entry name" value="PAS-like_dom_sf"/>
</dbReference>
<dbReference type="EMBL" id="JACASI010000015">
    <property type="protein sequence ID" value="MCQ3828984.1"/>
    <property type="molecule type" value="Genomic_DNA"/>
</dbReference>
<dbReference type="SMART" id="SM00421">
    <property type="entry name" value="HTH_LUXR"/>
    <property type="match status" value="1"/>
</dbReference>
<evidence type="ECO:0000259" key="4">
    <source>
        <dbReference type="PROSITE" id="PS50043"/>
    </source>
</evidence>
<dbReference type="Proteomes" id="UP001205566">
    <property type="component" value="Unassembled WGS sequence"/>
</dbReference>
<dbReference type="PROSITE" id="PS00622">
    <property type="entry name" value="HTH_LUXR_1"/>
    <property type="match status" value="1"/>
</dbReference>
<keyword evidence="1" id="KW-0805">Transcription regulation</keyword>
<organism evidence="5 6">
    <name type="scientific">Microbulbifer elongatus</name>
    <dbReference type="NCBI Taxonomy" id="86173"/>
    <lineage>
        <taxon>Bacteria</taxon>
        <taxon>Pseudomonadati</taxon>
        <taxon>Pseudomonadota</taxon>
        <taxon>Gammaproteobacteria</taxon>
        <taxon>Cellvibrionales</taxon>
        <taxon>Microbulbiferaceae</taxon>
        <taxon>Microbulbifer</taxon>
    </lineage>
</organism>
<dbReference type="Pfam" id="PF00196">
    <property type="entry name" value="GerE"/>
    <property type="match status" value="1"/>
</dbReference>
<dbReference type="RefSeq" id="WP_255873801.1">
    <property type="nucleotide sequence ID" value="NZ_JACASI010000015.1"/>
</dbReference>
<dbReference type="CDD" id="cd06170">
    <property type="entry name" value="LuxR_C_like"/>
    <property type="match status" value="1"/>
</dbReference>
<dbReference type="InterPro" id="IPR036388">
    <property type="entry name" value="WH-like_DNA-bd_sf"/>
</dbReference>
<dbReference type="Gene3D" id="3.30.450.20">
    <property type="entry name" value="PAS domain"/>
    <property type="match status" value="1"/>
</dbReference>
<reference evidence="5" key="1">
    <citation type="thesis" date="2020" institute="Technische Universitat Dresden" country="Dresden, Germany">
        <title>The Agarolytic System of Microbulbifer elongatus PORT2, Isolated from Batu Karas, Pangandaran West Java Indonesia.</title>
        <authorList>
            <person name="Anggraeni S.R."/>
        </authorList>
    </citation>
    <scope>NUCLEOTIDE SEQUENCE</scope>
    <source>
        <strain evidence="5">PORT2</strain>
    </source>
</reference>
<dbReference type="InterPro" id="IPR016032">
    <property type="entry name" value="Sig_transdc_resp-reg_C-effctor"/>
</dbReference>
<name>A0ABT1NYL6_9GAMM</name>
<comment type="caution">
    <text evidence="5">The sequence shown here is derived from an EMBL/GenBank/DDBJ whole genome shotgun (WGS) entry which is preliminary data.</text>
</comment>